<reference evidence="10 11" key="1">
    <citation type="submission" date="2019-02" db="EMBL/GenBank/DDBJ databases">
        <title>Deep-cultivation of Planctomycetes and their phenomic and genomic characterization uncovers novel biology.</title>
        <authorList>
            <person name="Wiegand S."/>
            <person name="Jogler M."/>
            <person name="Boedeker C."/>
            <person name="Pinto D."/>
            <person name="Vollmers J."/>
            <person name="Rivas-Marin E."/>
            <person name="Kohn T."/>
            <person name="Peeters S.H."/>
            <person name="Heuer A."/>
            <person name="Rast P."/>
            <person name="Oberbeckmann S."/>
            <person name="Bunk B."/>
            <person name="Jeske O."/>
            <person name="Meyerdierks A."/>
            <person name="Storesund J.E."/>
            <person name="Kallscheuer N."/>
            <person name="Luecker S."/>
            <person name="Lage O.M."/>
            <person name="Pohl T."/>
            <person name="Merkel B.J."/>
            <person name="Hornburger P."/>
            <person name="Mueller R.-W."/>
            <person name="Bruemmer F."/>
            <person name="Labrenz M."/>
            <person name="Spormann A.M."/>
            <person name="Op Den Camp H."/>
            <person name="Overmann J."/>
            <person name="Amann R."/>
            <person name="Jetten M.S.M."/>
            <person name="Mascher T."/>
            <person name="Medema M.H."/>
            <person name="Devos D.P."/>
            <person name="Kaster A.-K."/>
            <person name="Ovreas L."/>
            <person name="Rohde M."/>
            <person name="Galperin M.Y."/>
            <person name="Jogler C."/>
        </authorList>
    </citation>
    <scope>NUCLEOTIDE SEQUENCE [LARGE SCALE GENOMIC DNA]</scope>
    <source>
        <strain evidence="10 11">CA13</strain>
    </source>
</reference>
<sequence length="128" mass="14159">MAILGIGTEIVECVRIAKMIETHGEQFLERAYTPNEIEYCVKTADTTQHFATRWAAKEATMKALRCRHQGVRWTDIEINVSAAEGPSISLSGAASLWAEHRGIEKIHISLGACRTHATAYVIASDEMD</sequence>
<comment type="subcellular location">
    <subcellularLocation>
        <location evidence="8">Cytoplasm</location>
    </subcellularLocation>
</comment>
<dbReference type="NCBIfam" id="TIGR00516">
    <property type="entry name" value="acpS"/>
    <property type="match status" value="1"/>
</dbReference>
<dbReference type="EMBL" id="SJPJ01000001">
    <property type="protein sequence ID" value="TWT78977.1"/>
    <property type="molecule type" value="Genomic_DNA"/>
</dbReference>
<dbReference type="GO" id="GO:0006633">
    <property type="term" value="P:fatty acid biosynthetic process"/>
    <property type="evidence" value="ECO:0007669"/>
    <property type="project" value="UniProtKB-UniRule"/>
</dbReference>
<evidence type="ECO:0000256" key="6">
    <source>
        <dbReference type="ARBA" id="ARBA00023098"/>
    </source>
</evidence>
<comment type="similarity">
    <text evidence="8">Belongs to the P-Pant transferase superfamily. AcpS family.</text>
</comment>
<dbReference type="InterPro" id="IPR004568">
    <property type="entry name" value="Ppantetheine-prot_Trfase_dom"/>
</dbReference>
<dbReference type="AlphaFoldDB" id="A0A5C5YWR1"/>
<keyword evidence="6 8" id="KW-0443">Lipid metabolism</keyword>
<comment type="cofactor">
    <cofactor evidence="8">
        <name>Mg(2+)</name>
        <dbReference type="ChEBI" id="CHEBI:18420"/>
    </cofactor>
</comment>
<feature type="binding site" evidence="8">
    <location>
        <position position="9"/>
    </location>
    <ligand>
        <name>Mg(2+)</name>
        <dbReference type="ChEBI" id="CHEBI:18420"/>
    </ligand>
</feature>
<dbReference type="RefSeq" id="WP_146394170.1">
    <property type="nucleotide sequence ID" value="NZ_SJPJ01000001.1"/>
</dbReference>
<evidence type="ECO:0000256" key="2">
    <source>
        <dbReference type="ARBA" id="ARBA00022679"/>
    </source>
</evidence>
<keyword evidence="11" id="KW-1185">Reference proteome</keyword>
<keyword evidence="4 8" id="KW-0276">Fatty acid metabolism</keyword>
<accession>A0A5C5YWR1</accession>
<keyword evidence="7 8" id="KW-0275">Fatty acid biosynthesis</keyword>
<dbReference type="Gene3D" id="3.90.470.20">
    <property type="entry name" value="4'-phosphopantetheinyl transferase domain"/>
    <property type="match status" value="1"/>
</dbReference>
<dbReference type="InterPro" id="IPR002582">
    <property type="entry name" value="ACPS"/>
</dbReference>
<dbReference type="GO" id="GO:0000287">
    <property type="term" value="F:magnesium ion binding"/>
    <property type="evidence" value="ECO:0007669"/>
    <property type="project" value="UniProtKB-UniRule"/>
</dbReference>
<comment type="catalytic activity">
    <reaction evidence="8">
        <text>apo-[ACP] + CoA = holo-[ACP] + adenosine 3',5'-bisphosphate + H(+)</text>
        <dbReference type="Rhea" id="RHEA:12068"/>
        <dbReference type="Rhea" id="RHEA-COMP:9685"/>
        <dbReference type="Rhea" id="RHEA-COMP:9690"/>
        <dbReference type="ChEBI" id="CHEBI:15378"/>
        <dbReference type="ChEBI" id="CHEBI:29999"/>
        <dbReference type="ChEBI" id="CHEBI:57287"/>
        <dbReference type="ChEBI" id="CHEBI:58343"/>
        <dbReference type="ChEBI" id="CHEBI:64479"/>
        <dbReference type="EC" id="2.7.8.7"/>
    </reaction>
</comment>
<evidence type="ECO:0000256" key="1">
    <source>
        <dbReference type="ARBA" id="ARBA00022516"/>
    </source>
</evidence>
<dbReference type="InterPro" id="IPR037143">
    <property type="entry name" value="4-PPantetheinyl_Trfase_dom_sf"/>
</dbReference>
<keyword evidence="8" id="KW-0963">Cytoplasm</keyword>
<protein>
    <recommendedName>
        <fullName evidence="8">Holo-[acyl-carrier-protein] synthase</fullName>
        <shortName evidence="8">Holo-ACP synthase</shortName>
        <ecNumber evidence="8">2.7.8.7</ecNumber>
    </recommendedName>
    <alternativeName>
        <fullName evidence="8">4'-phosphopantetheinyl transferase AcpS</fullName>
    </alternativeName>
</protein>
<feature type="binding site" evidence="8">
    <location>
        <position position="58"/>
    </location>
    <ligand>
        <name>Mg(2+)</name>
        <dbReference type="ChEBI" id="CHEBI:18420"/>
    </ligand>
</feature>
<evidence type="ECO:0000256" key="5">
    <source>
        <dbReference type="ARBA" id="ARBA00022842"/>
    </source>
</evidence>
<dbReference type="Pfam" id="PF01648">
    <property type="entry name" value="ACPS"/>
    <property type="match status" value="1"/>
</dbReference>
<evidence type="ECO:0000313" key="10">
    <source>
        <dbReference type="EMBL" id="TWT78977.1"/>
    </source>
</evidence>
<dbReference type="InterPro" id="IPR008278">
    <property type="entry name" value="4-PPantetheinyl_Trfase_dom"/>
</dbReference>
<comment type="caution">
    <text evidence="10">The sequence shown here is derived from an EMBL/GenBank/DDBJ whole genome shotgun (WGS) entry which is preliminary data.</text>
</comment>
<evidence type="ECO:0000256" key="3">
    <source>
        <dbReference type="ARBA" id="ARBA00022723"/>
    </source>
</evidence>
<dbReference type="OrthoDB" id="517356at2"/>
<gene>
    <name evidence="8 10" type="primary">acpS</name>
    <name evidence="10" type="ORF">CA13_03740</name>
</gene>
<dbReference type="NCBIfam" id="TIGR00556">
    <property type="entry name" value="pantethn_trn"/>
    <property type="match status" value="1"/>
</dbReference>
<evidence type="ECO:0000256" key="7">
    <source>
        <dbReference type="ARBA" id="ARBA00023160"/>
    </source>
</evidence>
<evidence type="ECO:0000256" key="4">
    <source>
        <dbReference type="ARBA" id="ARBA00022832"/>
    </source>
</evidence>
<dbReference type="GO" id="GO:0008897">
    <property type="term" value="F:holo-[acyl-carrier-protein] synthase activity"/>
    <property type="evidence" value="ECO:0007669"/>
    <property type="project" value="UniProtKB-UniRule"/>
</dbReference>
<dbReference type="EC" id="2.7.8.7" evidence="8"/>
<evidence type="ECO:0000313" key="11">
    <source>
        <dbReference type="Proteomes" id="UP000315010"/>
    </source>
</evidence>
<evidence type="ECO:0000259" key="9">
    <source>
        <dbReference type="Pfam" id="PF01648"/>
    </source>
</evidence>
<comment type="function">
    <text evidence="8">Transfers the 4'-phosphopantetheine moiety from coenzyme A to a Ser of acyl-carrier-protein.</text>
</comment>
<dbReference type="HAMAP" id="MF_00101">
    <property type="entry name" value="AcpS"/>
    <property type="match status" value="1"/>
</dbReference>
<keyword evidence="2 8" id="KW-0808">Transferase</keyword>
<dbReference type="GO" id="GO:0005737">
    <property type="term" value="C:cytoplasm"/>
    <property type="evidence" value="ECO:0007669"/>
    <property type="project" value="UniProtKB-SubCell"/>
</dbReference>
<keyword evidence="3 8" id="KW-0479">Metal-binding</keyword>
<organism evidence="10 11">
    <name type="scientific">Novipirellula herctigrandis</name>
    <dbReference type="NCBI Taxonomy" id="2527986"/>
    <lineage>
        <taxon>Bacteria</taxon>
        <taxon>Pseudomonadati</taxon>
        <taxon>Planctomycetota</taxon>
        <taxon>Planctomycetia</taxon>
        <taxon>Pirellulales</taxon>
        <taxon>Pirellulaceae</taxon>
        <taxon>Novipirellula</taxon>
    </lineage>
</organism>
<feature type="domain" description="4'-phosphopantetheinyl transferase" evidence="9">
    <location>
        <begin position="5"/>
        <end position="114"/>
    </location>
</feature>
<proteinExistence type="inferred from homology"/>
<evidence type="ECO:0000256" key="8">
    <source>
        <dbReference type="HAMAP-Rule" id="MF_00101"/>
    </source>
</evidence>
<dbReference type="Proteomes" id="UP000315010">
    <property type="component" value="Unassembled WGS sequence"/>
</dbReference>
<dbReference type="SUPFAM" id="SSF56214">
    <property type="entry name" value="4'-phosphopantetheinyl transferase"/>
    <property type="match status" value="1"/>
</dbReference>
<keyword evidence="5 8" id="KW-0460">Magnesium</keyword>
<name>A0A5C5YWR1_9BACT</name>
<keyword evidence="1 8" id="KW-0444">Lipid biosynthesis</keyword>